<proteinExistence type="predicted"/>
<organism evidence="1 2">
    <name type="scientific">Streptomyces yunnanensis</name>
    <dbReference type="NCBI Taxonomy" id="156453"/>
    <lineage>
        <taxon>Bacteria</taxon>
        <taxon>Bacillati</taxon>
        <taxon>Actinomycetota</taxon>
        <taxon>Actinomycetes</taxon>
        <taxon>Kitasatosporales</taxon>
        <taxon>Streptomycetaceae</taxon>
        <taxon>Streptomyces</taxon>
    </lineage>
</organism>
<gene>
    <name evidence="1" type="ORF">SAMN05216268_126121</name>
</gene>
<evidence type="ECO:0000313" key="1">
    <source>
        <dbReference type="EMBL" id="SHN24632.1"/>
    </source>
</evidence>
<reference evidence="2" key="1">
    <citation type="submission" date="2016-11" db="EMBL/GenBank/DDBJ databases">
        <authorList>
            <person name="Jaros S."/>
            <person name="Januszkiewicz K."/>
            <person name="Wedrychowicz H."/>
        </authorList>
    </citation>
    <scope>NUCLEOTIDE SEQUENCE [LARGE SCALE GENOMIC DNA]</scope>
    <source>
        <strain evidence="2">CGMCC 4.3555</strain>
    </source>
</reference>
<name>A0A9X8N7W9_9ACTN</name>
<accession>A0A9X8N7W9</accession>
<comment type="caution">
    <text evidence="1">The sequence shown here is derived from an EMBL/GenBank/DDBJ whole genome shotgun (WGS) entry which is preliminary data.</text>
</comment>
<dbReference type="Proteomes" id="UP000184388">
    <property type="component" value="Unassembled WGS sequence"/>
</dbReference>
<dbReference type="EMBL" id="FRBK01000026">
    <property type="protein sequence ID" value="SHN24632.1"/>
    <property type="molecule type" value="Genomic_DNA"/>
</dbReference>
<evidence type="ECO:0000313" key="2">
    <source>
        <dbReference type="Proteomes" id="UP000184388"/>
    </source>
</evidence>
<protein>
    <submittedName>
        <fullName evidence="1">Uncharacterized protein</fullName>
    </submittedName>
</protein>
<sequence>MSKSKAKPSRAFEDKADRMLKAETRQQREAYQLLDEYQDVFSDDALGADEFWDDDEFDDYCEQCHDFHCTVTTWSGERFTVDGCDEEN</sequence>
<dbReference type="AlphaFoldDB" id="A0A9X8N7W9"/>
<dbReference type="RefSeq" id="WP_073449055.1">
    <property type="nucleotide sequence ID" value="NZ_FRBK01000026.1"/>
</dbReference>